<dbReference type="PANTHER" id="PTHR10720">
    <property type="entry name" value="HEME OXYGENASE"/>
    <property type="match status" value="1"/>
</dbReference>
<evidence type="ECO:0000256" key="4">
    <source>
        <dbReference type="SAM" id="MobiDB-lite"/>
    </source>
</evidence>
<dbReference type="Gene3D" id="1.20.910.10">
    <property type="entry name" value="Heme oxygenase-like"/>
    <property type="match status" value="1"/>
</dbReference>
<feature type="region of interest" description="Disordered" evidence="4">
    <location>
        <begin position="316"/>
        <end position="365"/>
    </location>
</feature>
<keyword evidence="3" id="KW-0408">Iron</keyword>
<protein>
    <submittedName>
        <fullName evidence="6">Hem oxygenase-like, multi-helical</fullName>
    </submittedName>
</protein>
<dbReference type="GeneID" id="30017913"/>
<dbReference type="CDD" id="cd19165">
    <property type="entry name" value="HemeO"/>
    <property type="match status" value="1"/>
</dbReference>
<organism evidence="6 7">
    <name type="scientific">Cordyceps fumosorosea (strain ARSEF 2679)</name>
    <name type="common">Isaria fumosorosea</name>
    <dbReference type="NCBI Taxonomy" id="1081104"/>
    <lineage>
        <taxon>Eukaryota</taxon>
        <taxon>Fungi</taxon>
        <taxon>Dikarya</taxon>
        <taxon>Ascomycota</taxon>
        <taxon>Pezizomycotina</taxon>
        <taxon>Sordariomycetes</taxon>
        <taxon>Hypocreomycetidae</taxon>
        <taxon>Hypocreales</taxon>
        <taxon>Cordycipitaceae</taxon>
        <taxon>Cordyceps</taxon>
    </lineage>
</organism>
<feature type="compositionally biased region" description="Polar residues" evidence="4">
    <location>
        <begin position="1"/>
        <end position="12"/>
    </location>
</feature>
<gene>
    <name evidence="6" type="ORF">ISF_01621</name>
</gene>
<feature type="compositionally biased region" description="Low complexity" evidence="4">
    <location>
        <begin position="345"/>
        <end position="359"/>
    </location>
</feature>
<name>A0A168DFI5_CORFA</name>
<dbReference type="PANTHER" id="PTHR10720:SF0">
    <property type="entry name" value="HEME OXYGENASE"/>
    <property type="match status" value="1"/>
</dbReference>
<dbReference type="GO" id="GO:0006788">
    <property type="term" value="P:heme oxidation"/>
    <property type="evidence" value="ECO:0007669"/>
    <property type="project" value="InterPro"/>
</dbReference>
<evidence type="ECO:0000313" key="7">
    <source>
        <dbReference type="Proteomes" id="UP000076744"/>
    </source>
</evidence>
<sequence length="436" mass="47130">MPVSDRTSSDQAMSLGDRINAETRGIHADTNKVILSQLPKLLPPHAADPSIYASGLLHIAPIYLTFEGLWHRFLTPDLKEDIDLEPLRPASGTVPVENSPLPSRVHSSLHALLVPGLARGGRLKADIQALTGWSDLVLETQLELVSGQPALAAIIERMTASIQKQPLLIVTYTYILYMALFAGGRIICKKLKLAGDDFWQTPLAPIKPTMQLCIPVPSQDELPLSFFRFDNPNNGEDLKVEYKRILKMIESAIDSDEADAIVGEATNVFRHILSIEELLEAVFKDDPSDGAATMPGEYLQPASLLSRVRNSVAVAKERYGKSSPGTSSSEADSAGTVIRRRNYRSSASSDSHSTDSAASEHPPMPAVTGVELCPAAVVRSVRFNSALSLPQQQEQTAWAGRREQIKTADLTSCVLAALLGIVAMGVILVSRRGAAA</sequence>
<dbReference type="AlphaFoldDB" id="A0A168DFI5"/>
<dbReference type="InterPro" id="IPR016084">
    <property type="entry name" value="Haem_Oase-like_multi-hlx"/>
</dbReference>
<dbReference type="EMBL" id="AZHB01000002">
    <property type="protein sequence ID" value="OAA72548.1"/>
    <property type="molecule type" value="Genomic_DNA"/>
</dbReference>
<feature type="transmembrane region" description="Helical" evidence="5">
    <location>
        <begin position="167"/>
        <end position="188"/>
    </location>
</feature>
<dbReference type="Pfam" id="PF01126">
    <property type="entry name" value="Heme_oxygenase"/>
    <property type="match status" value="1"/>
</dbReference>
<feature type="region of interest" description="Disordered" evidence="4">
    <location>
        <begin position="1"/>
        <end position="21"/>
    </location>
</feature>
<dbReference type="GO" id="GO:0046872">
    <property type="term" value="F:metal ion binding"/>
    <property type="evidence" value="ECO:0007669"/>
    <property type="project" value="UniProtKB-KW"/>
</dbReference>
<dbReference type="RefSeq" id="XP_018707994.1">
    <property type="nucleotide sequence ID" value="XM_018845228.1"/>
</dbReference>
<keyword evidence="1" id="KW-0349">Heme</keyword>
<evidence type="ECO:0000256" key="5">
    <source>
        <dbReference type="SAM" id="Phobius"/>
    </source>
</evidence>
<evidence type="ECO:0000256" key="3">
    <source>
        <dbReference type="ARBA" id="ARBA00023004"/>
    </source>
</evidence>
<comment type="caution">
    <text evidence="6">The sequence shown here is derived from an EMBL/GenBank/DDBJ whole genome shotgun (WGS) entry which is preliminary data.</text>
</comment>
<dbReference type="GO" id="GO:0004392">
    <property type="term" value="F:heme oxygenase (decyclizing) activity"/>
    <property type="evidence" value="ECO:0007669"/>
    <property type="project" value="InterPro"/>
</dbReference>
<evidence type="ECO:0000313" key="6">
    <source>
        <dbReference type="EMBL" id="OAA72548.1"/>
    </source>
</evidence>
<dbReference type="SUPFAM" id="SSF48613">
    <property type="entry name" value="Heme oxygenase-like"/>
    <property type="match status" value="1"/>
</dbReference>
<keyword evidence="5" id="KW-0472">Membrane</keyword>
<keyword evidence="2" id="KW-0479">Metal-binding</keyword>
<proteinExistence type="predicted"/>
<feature type="transmembrane region" description="Helical" evidence="5">
    <location>
        <begin position="410"/>
        <end position="430"/>
    </location>
</feature>
<dbReference type="OrthoDB" id="652091at2759"/>
<dbReference type="InterPro" id="IPR002051">
    <property type="entry name" value="Haem_Oase"/>
</dbReference>
<evidence type="ECO:0000256" key="2">
    <source>
        <dbReference type="ARBA" id="ARBA00022723"/>
    </source>
</evidence>
<keyword evidence="5" id="KW-1133">Transmembrane helix</keyword>
<dbReference type="STRING" id="1081104.A0A168DFI5"/>
<keyword evidence="5" id="KW-0812">Transmembrane</keyword>
<keyword evidence="7" id="KW-1185">Reference proteome</keyword>
<evidence type="ECO:0000256" key="1">
    <source>
        <dbReference type="ARBA" id="ARBA00022617"/>
    </source>
</evidence>
<dbReference type="InterPro" id="IPR016053">
    <property type="entry name" value="Haem_Oase-like"/>
</dbReference>
<accession>A0A168DFI5</accession>
<reference evidence="6 7" key="1">
    <citation type="journal article" date="2016" name="Genome Biol. Evol.">
        <title>Divergent and convergent evolution of fungal pathogenicity.</title>
        <authorList>
            <person name="Shang Y."/>
            <person name="Xiao G."/>
            <person name="Zheng P."/>
            <person name="Cen K."/>
            <person name="Zhan S."/>
            <person name="Wang C."/>
        </authorList>
    </citation>
    <scope>NUCLEOTIDE SEQUENCE [LARGE SCALE GENOMIC DNA]</scope>
    <source>
        <strain evidence="6 7">ARSEF 2679</strain>
    </source>
</reference>
<dbReference type="Proteomes" id="UP000076744">
    <property type="component" value="Unassembled WGS sequence"/>
</dbReference>